<gene>
    <name evidence="2" type="ORF">rCG_63434</name>
</gene>
<proteinExistence type="predicted"/>
<accession>A6HTN0</accession>
<evidence type="ECO:0000313" key="2">
    <source>
        <dbReference type="EMBL" id="EDM02243.1"/>
    </source>
</evidence>
<feature type="compositionally biased region" description="Basic and acidic residues" evidence="1">
    <location>
        <begin position="1"/>
        <end position="21"/>
    </location>
</feature>
<name>A6HTN0_RAT</name>
<evidence type="ECO:0000313" key="3">
    <source>
        <dbReference type="Proteomes" id="UP000234681"/>
    </source>
</evidence>
<evidence type="ECO:0000256" key="1">
    <source>
        <dbReference type="SAM" id="MobiDB-lite"/>
    </source>
</evidence>
<feature type="region of interest" description="Disordered" evidence="1">
    <location>
        <begin position="1"/>
        <end position="26"/>
    </location>
</feature>
<protein>
    <submittedName>
        <fullName evidence="2">RCG63434</fullName>
    </submittedName>
</protein>
<dbReference type="EMBL" id="CH473951">
    <property type="protein sequence ID" value="EDM02243.1"/>
    <property type="molecule type" value="Genomic_DNA"/>
</dbReference>
<sequence>MFGHSRGEHRMPVTFRTRNEPSTETGSQYRVRVHYRYRLNYVTHRSTEKSGYDCLYLKIKSLKIWLNNNENETEVTGGPLIQSDSCPHKIMNFGHIKRHWGYTCIEKEHVRPGMLIHACDSSIQETESGGIKSSRALSATY</sequence>
<organism evidence="2 3">
    <name type="scientific">Rattus norvegicus</name>
    <name type="common">Rat</name>
    <dbReference type="NCBI Taxonomy" id="10116"/>
    <lineage>
        <taxon>Eukaryota</taxon>
        <taxon>Metazoa</taxon>
        <taxon>Chordata</taxon>
        <taxon>Craniata</taxon>
        <taxon>Vertebrata</taxon>
        <taxon>Euteleostomi</taxon>
        <taxon>Mammalia</taxon>
        <taxon>Eutheria</taxon>
        <taxon>Euarchontoglires</taxon>
        <taxon>Glires</taxon>
        <taxon>Rodentia</taxon>
        <taxon>Myomorpha</taxon>
        <taxon>Muroidea</taxon>
        <taxon>Muridae</taxon>
        <taxon>Murinae</taxon>
        <taxon>Rattus</taxon>
    </lineage>
</organism>
<dbReference type="Proteomes" id="UP000234681">
    <property type="component" value="Chromosome 15"/>
</dbReference>
<dbReference type="AlphaFoldDB" id="A6HTN0"/>
<reference evidence="2 3" key="1">
    <citation type="submission" date="2005-07" db="EMBL/GenBank/DDBJ databases">
        <authorList>
            <person name="Mural R.J."/>
            <person name="Li P.W."/>
            <person name="Adams M.D."/>
            <person name="Amanatides P.G."/>
            <person name="Baden-Tillson H."/>
            <person name="Barnstead M."/>
            <person name="Chin S.H."/>
            <person name="Dew I."/>
            <person name="Evans C.A."/>
            <person name="Ferriera S."/>
            <person name="Flanigan M."/>
            <person name="Fosler C."/>
            <person name="Glodek A."/>
            <person name="Gu Z."/>
            <person name="Holt R.A."/>
            <person name="Jennings D."/>
            <person name="Kraft C.L."/>
            <person name="Lu F."/>
            <person name="Nguyen T."/>
            <person name="Nusskern D.R."/>
            <person name="Pfannkoch C.M."/>
            <person name="Sitter C."/>
            <person name="Sutton G.G."/>
            <person name="Venter J.C."/>
            <person name="Wang Z."/>
            <person name="Woodage T."/>
            <person name="Zheng X.H."/>
            <person name="Zhong F."/>
        </authorList>
    </citation>
    <scope>NUCLEOTIDE SEQUENCE [LARGE SCALE GENOMIC DNA]</scope>
    <source>
        <strain>BN</strain>
        <strain evidence="3">Sprague-Dawley</strain>
    </source>
</reference>